<evidence type="ECO:0000313" key="1">
    <source>
        <dbReference type="EMBL" id="GAA0397714.1"/>
    </source>
</evidence>
<gene>
    <name evidence="1" type="ORF">GCM10009093_25440</name>
</gene>
<organism evidence="1 2">
    <name type="scientific">Brevundimonas terrae</name>
    <dbReference type="NCBI Taxonomy" id="363631"/>
    <lineage>
        <taxon>Bacteria</taxon>
        <taxon>Pseudomonadati</taxon>
        <taxon>Pseudomonadota</taxon>
        <taxon>Alphaproteobacteria</taxon>
        <taxon>Caulobacterales</taxon>
        <taxon>Caulobacteraceae</taxon>
        <taxon>Brevundimonas</taxon>
    </lineage>
</organism>
<keyword evidence="2" id="KW-1185">Reference proteome</keyword>
<dbReference type="EMBL" id="BAAAEJ010000009">
    <property type="protein sequence ID" value="GAA0397714.1"/>
    <property type="molecule type" value="Genomic_DNA"/>
</dbReference>
<dbReference type="Proteomes" id="UP001500791">
    <property type="component" value="Unassembled WGS sequence"/>
</dbReference>
<comment type="caution">
    <text evidence="1">The sequence shown here is derived from an EMBL/GenBank/DDBJ whole genome shotgun (WGS) entry which is preliminary data.</text>
</comment>
<sequence>MALNAADRLREEDPFTAHFIAGMPTQIVVHRSRFEIDLNRSPESAVYLNPEQAWGLEVWHEKPDRNAIADLLRQHASYYGLLHHVLTQTEIQFGKFIVLDIHSYNHRRDGADSPPTDQSGAPDINIGTFSMDRERWAHVIEPFMASLRASRVKGCYIDVRENIAFQGKGEQTRFIHEHFPYSGCAIAVEMKKIFMDEWTGKPDHAAIKELRDAITASLPVLKTALEGTA</sequence>
<evidence type="ECO:0000313" key="2">
    <source>
        <dbReference type="Proteomes" id="UP001500791"/>
    </source>
</evidence>
<name>A0ABP3ICT6_9CAUL</name>
<dbReference type="InterPro" id="IPR007709">
    <property type="entry name" value="N-FG_amidohydro"/>
</dbReference>
<dbReference type="Pfam" id="PF05013">
    <property type="entry name" value="FGase"/>
    <property type="match status" value="1"/>
</dbReference>
<accession>A0ABP3ICT6</accession>
<dbReference type="Gene3D" id="3.40.630.40">
    <property type="entry name" value="Zn-dependent exopeptidases"/>
    <property type="match status" value="1"/>
</dbReference>
<dbReference type="SUPFAM" id="SSF53187">
    <property type="entry name" value="Zn-dependent exopeptidases"/>
    <property type="match status" value="1"/>
</dbReference>
<reference evidence="2" key="1">
    <citation type="journal article" date="2019" name="Int. J. Syst. Evol. Microbiol.">
        <title>The Global Catalogue of Microorganisms (GCM) 10K type strain sequencing project: providing services to taxonomists for standard genome sequencing and annotation.</title>
        <authorList>
            <consortium name="The Broad Institute Genomics Platform"/>
            <consortium name="The Broad Institute Genome Sequencing Center for Infectious Disease"/>
            <person name="Wu L."/>
            <person name="Ma J."/>
        </authorList>
    </citation>
    <scope>NUCLEOTIDE SEQUENCE [LARGE SCALE GENOMIC DNA]</scope>
    <source>
        <strain evidence="2">JCM 13476</strain>
    </source>
</reference>
<proteinExistence type="predicted"/>
<protein>
    <submittedName>
        <fullName evidence="1">N-formylglutamate amidohydrolase</fullName>
    </submittedName>
</protein>